<evidence type="ECO:0000256" key="1">
    <source>
        <dbReference type="ARBA" id="ARBA00004496"/>
    </source>
</evidence>
<dbReference type="KEGG" id="vvl:VV93_v1c29400"/>
<dbReference type="EC" id="2.7.7.87" evidence="9"/>
<comment type="function">
    <text evidence="9">Required for the formation of a threonylcarbamoyl group on adenosine at position 37 (t(6)A37) in tRNAs that read codons beginning with adenine. Catalyzes the conversion of L-threonine, HCO(3)(-)/CO(2) and ATP to give threonylcarbamoyl-AMP (TC-AMP) as the acyladenylate intermediate, with the release of diphosphate.</text>
</comment>
<dbReference type="InterPro" id="IPR050156">
    <property type="entry name" value="TC-AMP_synthase_SUA5"/>
</dbReference>
<dbReference type="InterPro" id="IPR006070">
    <property type="entry name" value="Sua5-like_dom"/>
</dbReference>
<keyword evidence="2 9" id="KW-0963">Cytoplasm</keyword>
<dbReference type="PANTHER" id="PTHR17490:SF18">
    <property type="entry name" value="THREONYLCARBAMOYL-AMP SYNTHASE"/>
    <property type="match status" value="1"/>
</dbReference>
<dbReference type="InterPro" id="IPR017945">
    <property type="entry name" value="DHBP_synth_RibB-like_a/b_dom"/>
</dbReference>
<dbReference type="GO" id="GO:0005737">
    <property type="term" value="C:cytoplasm"/>
    <property type="evidence" value="ECO:0007669"/>
    <property type="project" value="UniProtKB-SubCell"/>
</dbReference>
<dbReference type="PROSITE" id="PS51163">
    <property type="entry name" value="YRDC"/>
    <property type="match status" value="1"/>
</dbReference>
<dbReference type="PANTHER" id="PTHR17490">
    <property type="entry name" value="SUA5"/>
    <property type="match status" value="1"/>
</dbReference>
<dbReference type="SUPFAM" id="SSF55821">
    <property type="entry name" value="YrdC/RibB"/>
    <property type="match status" value="1"/>
</dbReference>
<evidence type="ECO:0000256" key="2">
    <source>
        <dbReference type="ARBA" id="ARBA00022490"/>
    </source>
</evidence>
<comment type="caution">
    <text evidence="10">The sequence shown here is derived from an EMBL/GenBank/DDBJ whole genome shotgun (WGS) entry which is preliminary data.</text>
</comment>
<reference evidence="10 11" key="1">
    <citation type="journal article" date="2018" name="Front. Microbiol.">
        <title>Phylogeny of Vibrio vulnificus from the Analysis of the Core-Genome: Implications for Intra-Species Taxonomy.</title>
        <authorList>
            <person name="Roig F.J."/>
            <person name="Gonzalez-Candelas F."/>
            <person name="Sanjuan E."/>
            <person name="Fouz B."/>
            <person name="Feil E.J."/>
            <person name="Llorens C."/>
            <person name="Baker-Austin C."/>
            <person name="Oliver J.D."/>
            <person name="Danin-Poleg Y."/>
            <person name="Gibas C.J."/>
            <person name="Kashi Y."/>
            <person name="Gulig P.A."/>
            <person name="Morrison S.S."/>
            <person name="Amaro C."/>
        </authorList>
    </citation>
    <scope>NUCLEOTIDE SEQUENCE [LARGE SCALE GENOMIC DNA]</scope>
    <source>
        <strain evidence="10 11">CECT4608</strain>
    </source>
</reference>
<evidence type="ECO:0000256" key="5">
    <source>
        <dbReference type="ARBA" id="ARBA00022695"/>
    </source>
</evidence>
<dbReference type="GO" id="GO:0003725">
    <property type="term" value="F:double-stranded RNA binding"/>
    <property type="evidence" value="ECO:0007669"/>
    <property type="project" value="InterPro"/>
</dbReference>
<proteinExistence type="inferred from homology"/>
<keyword evidence="5 9" id="KW-0548">Nucleotidyltransferase</keyword>
<dbReference type="EMBL" id="PDGH01000034">
    <property type="protein sequence ID" value="POB49535.1"/>
    <property type="molecule type" value="Genomic_DNA"/>
</dbReference>
<dbReference type="GO" id="GO:0002949">
    <property type="term" value="P:tRNA threonylcarbamoyladenosine modification"/>
    <property type="evidence" value="ECO:0007669"/>
    <property type="project" value="UniProtKB-UniRule"/>
</dbReference>
<dbReference type="GO" id="GO:0006450">
    <property type="term" value="P:regulation of translational fidelity"/>
    <property type="evidence" value="ECO:0007669"/>
    <property type="project" value="TreeGrafter"/>
</dbReference>
<dbReference type="Proteomes" id="UP000237466">
    <property type="component" value="Unassembled WGS sequence"/>
</dbReference>
<dbReference type="GO" id="GO:0061710">
    <property type="term" value="F:L-threonylcarbamoyladenylate synthase"/>
    <property type="evidence" value="ECO:0007669"/>
    <property type="project" value="UniProtKB-EC"/>
</dbReference>
<evidence type="ECO:0000256" key="7">
    <source>
        <dbReference type="ARBA" id="ARBA00022840"/>
    </source>
</evidence>
<comment type="catalytic activity">
    <reaction evidence="8 9">
        <text>L-threonine + hydrogencarbonate + ATP = L-threonylcarbamoyladenylate + diphosphate + H2O</text>
        <dbReference type="Rhea" id="RHEA:36407"/>
        <dbReference type="ChEBI" id="CHEBI:15377"/>
        <dbReference type="ChEBI" id="CHEBI:17544"/>
        <dbReference type="ChEBI" id="CHEBI:30616"/>
        <dbReference type="ChEBI" id="CHEBI:33019"/>
        <dbReference type="ChEBI" id="CHEBI:57926"/>
        <dbReference type="ChEBI" id="CHEBI:73682"/>
        <dbReference type="EC" id="2.7.7.87"/>
    </reaction>
</comment>
<dbReference type="HAMAP" id="MF_01852">
    <property type="entry name" value="TsaC"/>
    <property type="match status" value="1"/>
</dbReference>
<dbReference type="Pfam" id="PF01300">
    <property type="entry name" value="Sua5_yciO_yrdC"/>
    <property type="match status" value="1"/>
</dbReference>
<protein>
    <recommendedName>
        <fullName evidence="9">Threonylcarbamoyl-AMP synthase</fullName>
        <shortName evidence="9">TC-AMP synthase</shortName>
        <ecNumber evidence="9">2.7.7.87</ecNumber>
    </recommendedName>
    <alternativeName>
        <fullName evidence="9">L-threonylcarbamoyladenylate synthase</fullName>
    </alternativeName>
    <alternativeName>
        <fullName evidence="9">t(6)A37 threonylcarbamoyladenosine biosynthesis protein TsaC</fullName>
    </alternativeName>
    <alternativeName>
        <fullName evidence="9">tRNA threonylcarbamoyladenosine biosynthesis protein TsaC</fullName>
    </alternativeName>
</protein>
<keyword evidence="4 9" id="KW-0819">tRNA processing</keyword>
<evidence type="ECO:0000256" key="8">
    <source>
        <dbReference type="ARBA" id="ARBA00048366"/>
    </source>
</evidence>
<evidence type="ECO:0000256" key="3">
    <source>
        <dbReference type="ARBA" id="ARBA00022679"/>
    </source>
</evidence>
<dbReference type="NCBIfam" id="TIGR00057">
    <property type="entry name" value="L-threonylcarbamoyladenylate synthase"/>
    <property type="match status" value="1"/>
</dbReference>
<evidence type="ECO:0000256" key="6">
    <source>
        <dbReference type="ARBA" id="ARBA00022741"/>
    </source>
</evidence>
<keyword evidence="3 9" id="KW-0808">Transferase</keyword>
<sequence>MVSNLQQVVKALKQGQVVAYPTEGVFGLGCDPDNEVAIERLLTIKQRPSDKGLILIAADFQQLQPYLDLTSLSAEQLQRVFATWPGPYTWVMPASARASALVTGYRQTVAVRVSDHPLVQKLCSEYGKPLTSTSANLSGQTECKTVEQVQDQLGSQISVILFGEIGERHRPSEIRDARTEQLLRQG</sequence>
<comment type="similarity">
    <text evidence="9">Belongs to the SUA5 family. TsaC subfamily.</text>
</comment>
<dbReference type="GO" id="GO:0000049">
    <property type="term" value="F:tRNA binding"/>
    <property type="evidence" value="ECO:0007669"/>
    <property type="project" value="TreeGrafter"/>
</dbReference>
<keyword evidence="6 9" id="KW-0547">Nucleotide-binding</keyword>
<keyword evidence="7 9" id="KW-0067">ATP-binding</keyword>
<dbReference type="AlphaFoldDB" id="A0A2S3R779"/>
<dbReference type="Gene3D" id="3.90.870.10">
    <property type="entry name" value="DHBP synthase"/>
    <property type="match status" value="1"/>
</dbReference>
<dbReference type="InterPro" id="IPR023535">
    <property type="entry name" value="TC-AMP_synthase"/>
</dbReference>
<gene>
    <name evidence="9" type="primary">tsaC</name>
    <name evidence="10" type="ORF">CRN52_03995</name>
</gene>
<evidence type="ECO:0000313" key="10">
    <source>
        <dbReference type="EMBL" id="POB49535.1"/>
    </source>
</evidence>
<name>A0A2S3R779_VIBVL</name>
<dbReference type="GO" id="GO:0005524">
    <property type="term" value="F:ATP binding"/>
    <property type="evidence" value="ECO:0007669"/>
    <property type="project" value="UniProtKB-UniRule"/>
</dbReference>
<organism evidence="10 11">
    <name type="scientific">Vibrio vulnificus</name>
    <dbReference type="NCBI Taxonomy" id="672"/>
    <lineage>
        <taxon>Bacteria</taxon>
        <taxon>Pseudomonadati</taxon>
        <taxon>Pseudomonadota</taxon>
        <taxon>Gammaproteobacteria</taxon>
        <taxon>Vibrionales</taxon>
        <taxon>Vibrionaceae</taxon>
        <taxon>Vibrio</taxon>
    </lineage>
</organism>
<evidence type="ECO:0000256" key="4">
    <source>
        <dbReference type="ARBA" id="ARBA00022694"/>
    </source>
</evidence>
<evidence type="ECO:0000256" key="9">
    <source>
        <dbReference type="HAMAP-Rule" id="MF_01852"/>
    </source>
</evidence>
<dbReference type="SMR" id="A0A2S3R779"/>
<evidence type="ECO:0000313" key="11">
    <source>
        <dbReference type="Proteomes" id="UP000237466"/>
    </source>
</evidence>
<accession>A0A2S3R779</accession>
<dbReference type="FunFam" id="3.90.870.10:FF:000004">
    <property type="entry name" value="Threonylcarbamoyl-AMP synthase"/>
    <property type="match status" value="1"/>
</dbReference>
<comment type="subcellular location">
    <subcellularLocation>
        <location evidence="1 9">Cytoplasm</location>
    </subcellularLocation>
</comment>